<evidence type="ECO:0000313" key="5">
    <source>
        <dbReference type="Proteomes" id="UP000262939"/>
    </source>
</evidence>
<dbReference type="PROSITE" id="PS51257">
    <property type="entry name" value="PROKAR_LIPOPROTEIN"/>
    <property type="match status" value="1"/>
</dbReference>
<dbReference type="PANTHER" id="PTHR35841">
    <property type="entry name" value="PHOSPHONATES-BINDING PERIPLASMIC PROTEIN"/>
    <property type="match status" value="1"/>
</dbReference>
<sequence length="306" mass="34098">MRILQKKLMALFSLLIIFALVTGCAANEEPKEEAKKSGNKTDEVFKIGALPDQNAADLSRSMDVLAKHLGKETGMKVEYVPSVDYAALVTAFERGEIDMAWFGGLTGVQARNLVPEAEAFAQRPRDKEFHSIFIAQTSVKADKLEDLQGVNFTFGSESSTSGHLMPRYYLKEAGIDPDKDFDGDPSYSGSHDKTYKLVESGSFKAGVLNEAVWEAAVAEKKVDLNKVKVVYKTPSYYDYHWIINNVDDKFGNGTGDSMKKAILDIDKDDQDLKEFLSLFQTDSFIETKNENYKTIEQVAKDLGIIK</sequence>
<protein>
    <submittedName>
        <fullName evidence="4">Putative selenate ABC transporter substrate-binding protein</fullName>
    </submittedName>
</protein>
<dbReference type="Proteomes" id="UP000262939">
    <property type="component" value="Unassembled WGS sequence"/>
</dbReference>
<comment type="caution">
    <text evidence="4">The sequence shown here is derived from an EMBL/GenBank/DDBJ whole genome shotgun (WGS) entry which is preliminary data.</text>
</comment>
<dbReference type="AlphaFoldDB" id="A0A372L9U5"/>
<feature type="signal peptide" evidence="3">
    <location>
        <begin position="1"/>
        <end position="25"/>
    </location>
</feature>
<dbReference type="EMBL" id="QVTD01000011">
    <property type="protein sequence ID" value="RFU61999.1"/>
    <property type="molecule type" value="Genomic_DNA"/>
</dbReference>
<feature type="chain" id="PRO_5017035699" evidence="3">
    <location>
        <begin position="26"/>
        <end position="306"/>
    </location>
</feature>
<dbReference type="GO" id="GO:0055085">
    <property type="term" value="P:transmembrane transport"/>
    <property type="evidence" value="ECO:0007669"/>
    <property type="project" value="InterPro"/>
</dbReference>
<name>A0A372L9U5_9BACI</name>
<proteinExistence type="inferred from homology"/>
<accession>A0A372L9U5</accession>
<keyword evidence="5" id="KW-1185">Reference proteome</keyword>
<dbReference type="InterPro" id="IPR005770">
    <property type="entry name" value="PhnD"/>
</dbReference>
<dbReference type="PANTHER" id="PTHR35841:SF1">
    <property type="entry name" value="PHOSPHONATES-BINDING PERIPLASMIC PROTEIN"/>
    <property type="match status" value="1"/>
</dbReference>
<evidence type="ECO:0000313" key="4">
    <source>
        <dbReference type="EMBL" id="RFU61999.1"/>
    </source>
</evidence>
<dbReference type="Pfam" id="PF12974">
    <property type="entry name" value="Phosphonate-bd"/>
    <property type="match status" value="1"/>
</dbReference>
<dbReference type="OrthoDB" id="9764656at2"/>
<reference evidence="4 5" key="1">
    <citation type="submission" date="2018-08" db="EMBL/GenBank/DDBJ databases">
        <title>Bacillus chawlae sp. nov., Bacillus glennii sp. nov., and Bacillus saganii sp. nov. Isolated from the Vehicle Assembly Building at Kennedy Space Center where the Viking Spacecraft were Assembled.</title>
        <authorList>
            <person name="Seuylemezian A."/>
            <person name="Vaishampayan P."/>
        </authorList>
    </citation>
    <scope>NUCLEOTIDE SEQUENCE [LARGE SCALE GENOMIC DNA]</scope>
    <source>
        <strain evidence="4 5">V44-8</strain>
    </source>
</reference>
<evidence type="ECO:0000256" key="2">
    <source>
        <dbReference type="ARBA" id="ARBA00022729"/>
    </source>
</evidence>
<dbReference type="NCBIfam" id="TIGR04553">
    <property type="entry name" value="ABC_peri_selen"/>
    <property type="match status" value="1"/>
</dbReference>
<dbReference type="SUPFAM" id="SSF53850">
    <property type="entry name" value="Periplasmic binding protein-like II"/>
    <property type="match status" value="1"/>
</dbReference>
<keyword evidence="2 3" id="KW-0732">Signal</keyword>
<organism evidence="4 5">
    <name type="scientific">Peribacillus glennii</name>
    <dbReference type="NCBI Taxonomy" id="2303991"/>
    <lineage>
        <taxon>Bacteria</taxon>
        <taxon>Bacillati</taxon>
        <taxon>Bacillota</taxon>
        <taxon>Bacilli</taxon>
        <taxon>Bacillales</taxon>
        <taxon>Bacillaceae</taxon>
        <taxon>Peribacillus</taxon>
    </lineage>
</organism>
<evidence type="ECO:0000256" key="1">
    <source>
        <dbReference type="ARBA" id="ARBA00007162"/>
    </source>
</evidence>
<evidence type="ECO:0000256" key="3">
    <source>
        <dbReference type="SAM" id="SignalP"/>
    </source>
</evidence>
<dbReference type="GO" id="GO:0043190">
    <property type="term" value="C:ATP-binding cassette (ABC) transporter complex"/>
    <property type="evidence" value="ECO:0007669"/>
    <property type="project" value="InterPro"/>
</dbReference>
<dbReference type="InterPro" id="IPR030836">
    <property type="entry name" value="ABC_peri_PhnD-like"/>
</dbReference>
<gene>
    <name evidence="4" type="ORF">D0466_15525</name>
</gene>
<dbReference type="NCBIfam" id="TIGR01098">
    <property type="entry name" value="3A0109s03R"/>
    <property type="match status" value="1"/>
</dbReference>
<comment type="similarity">
    <text evidence="1">Belongs to the phosphate/phosphite/phosphonate binding protein family.</text>
</comment>
<dbReference type="Gene3D" id="3.40.190.10">
    <property type="entry name" value="Periplasmic binding protein-like II"/>
    <property type="match status" value="2"/>
</dbReference>